<dbReference type="Proteomes" id="UP000712600">
    <property type="component" value="Unassembled WGS sequence"/>
</dbReference>
<evidence type="ECO:0000313" key="2">
    <source>
        <dbReference type="Proteomes" id="UP000712600"/>
    </source>
</evidence>
<evidence type="ECO:0000313" key="1">
    <source>
        <dbReference type="EMBL" id="KAF3554371.1"/>
    </source>
</evidence>
<comment type="caution">
    <text evidence="1">The sequence shown here is derived from an EMBL/GenBank/DDBJ whole genome shotgun (WGS) entry which is preliminary data.</text>
</comment>
<protein>
    <submittedName>
        <fullName evidence="1">Uncharacterized protein</fullName>
    </submittedName>
</protein>
<organism evidence="1 2">
    <name type="scientific">Brassica cretica</name>
    <name type="common">Mustard</name>
    <dbReference type="NCBI Taxonomy" id="69181"/>
    <lineage>
        <taxon>Eukaryota</taxon>
        <taxon>Viridiplantae</taxon>
        <taxon>Streptophyta</taxon>
        <taxon>Embryophyta</taxon>
        <taxon>Tracheophyta</taxon>
        <taxon>Spermatophyta</taxon>
        <taxon>Magnoliopsida</taxon>
        <taxon>eudicotyledons</taxon>
        <taxon>Gunneridae</taxon>
        <taxon>Pentapetalae</taxon>
        <taxon>rosids</taxon>
        <taxon>malvids</taxon>
        <taxon>Brassicales</taxon>
        <taxon>Brassicaceae</taxon>
        <taxon>Brassiceae</taxon>
        <taxon>Brassica</taxon>
    </lineage>
</organism>
<proteinExistence type="predicted"/>
<gene>
    <name evidence="1" type="ORF">F2Q69_00017013</name>
</gene>
<accession>A0A8S9R033</accession>
<name>A0A8S9R033_BRACR</name>
<dbReference type="AlphaFoldDB" id="A0A8S9R033"/>
<dbReference type="EMBL" id="QGKX02000996">
    <property type="protein sequence ID" value="KAF3554371.1"/>
    <property type="molecule type" value="Genomic_DNA"/>
</dbReference>
<reference evidence="1" key="1">
    <citation type="submission" date="2019-12" db="EMBL/GenBank/DDBJ databases">
        <title>Genome sequencing and annotation of Brassica cretica.</title>
        <authorList>
            <person name="Studholme D.J."/>
            <person name="Sarris P."/>
        </authorList>
    </citation>
    <scope>NUCLEOTIDE SEQUENCE</scope>
    <source>
        <strain evidence="1">PFS-109/04</strain>
        <tissue evidence="1">Leaf</tissue>
    </source>
</reference>
<sequence length="73" mass="7938">MGKYLVKLGNVDFLDSQQLRQTSPPGRWALTAASCSLRLRPLRQVDIGLGVGCFPSGFSKPLHKASPILSLRS</sequence>